<comment type="caution">
    <text evidence="1">The sequence shown here is derived from an EMBL/GenBank/DDBJ whole genome shotgun (WGS) entry which is preliminary data.</text>
</comment>
<dbReference type="RefSeq" id="WP_178365713.1">
    <property type="nucleotide sequence ID" value="NZ_JACADJ010000009.1"/>
</dbReference>
<protein>
    <submittedName>
        <fullName evidence="1">Uncharacterized protein</fullName>
    </submittedName>
</protein>
<dbReference type="Proteomes" id="UP000553343">
    <property type="component" value="Unassembled WGS sequence"/>
</dbReference>
<dbReference type="EMBL" id="JACADJ010000009">
    <property type="protein sequence ID" value="NWH04262.1"/>
    <property type="molecule type" value="Genomic_DNA"/>
</dbReference>
<gene>
    <name evidence="1" type="ORF">HXW94_04550</name>
</gene>
<sequence length="176" mass="19410">MIAFCEDCGNKNHLPDQADGTKRIIFRCSRCGYPNNYAVQDTPHPDNTCEYDHGHGVGVFDLLLGAISALPEIDGSFVFSNADGLIAFNMPGLFSEKQTKALAVLLEQTYEGPKQVYRGIKDMVLVTQNKAVLVKSLGRSKFLVVVAARFPLPVQIMEKLNNLIASFGKKRSKMTL</sequence>
<proteinExistence type="predicted"/>
<dbReference type="AlphaFoldDB" id="A0A850T4R1"/>
<evidence type="ECO:0000313" key="1">
    <source>
        <dbReference type="EMBL" id="NWH04262.1"/>
    </source>
</evidence>
<keyword evidence="2" id="KW-1185">Reference proteome</keyword>
<accession>A0A850T4R1</accession>
<reference evidence="1 2" key="1">
    <citation type="submission" date="2020-06" db="EMBL/GenBank/DDBJ databases">
        <title>High-quality draft genome of sulfate reducer Desulfobacter latus type strain AcrS2 isolated from marine sediment.</title>
        <authorList>
            <person name="Hoppe M."/>
            <person name="Larsen C.K."/>
            <person name="Marshall I.P.G."/>
            <person name="Schramm A."/>
            <person name="Marietou A.G."/>
        </authorList>
    </citation>
    <scope>NUCLEOTIDE SEQUENCE [LARGE SCALE GENOMIC DNA]</scope>
    <source>
        <strain evidence="1 2">AcRS2</strain>
    </source>
</reference>
<organism evidence="1 2">
    <name type="scientific">Desulfobacter latus</name>
    <dbReference type="NCBI Taxonomy" id="2292"/>
    <lineage>
        <taxon>Bacteria</taxon>
        <taxon>Pseudomonadati</taxon>
        <taxon>Thermodesulfobacteriota</taxon>
        <taxon>Desulfobacteria</taxon>
        <taxon>Desulfobacterales</taxon>
        <taxon>Desulfobacteraceae</taxon>
        <taxon>Desulfobacter</taxon>
    </lineage>
</organism>
<evidence type="ECO:0000313" key="2">
    <source>
        <dbReference type="Proteomes" id="UP000553343"/>
    </source>
</evidence>
<name>A0A850T4R1_9BACT</name>